<proteinExistence type="predicted"/>
<feature type="transmembrane region" description="Helical" evidence="2">
    <location>
        <begin position="107"/>
        <end position="132"/>
    </location>
</feature>
<accession>F7B1A5</accession>
<evidence type="ECO:0000256" key="1">
    <source>
        <dbReference type="SAM" id="MobiDB-lite"/>
    </source>
</evidence>
<feature type="compositionally biased region" description="Acidic residues" evidence="1">
    <location>
        <begin position="45"/>
        <end position="58"/>
    </location>
</feature>
<sequence>MPRRKANYSRSGEASNSSDIAPSPRTGRPPRKGTQQRRKRKEETSGDTDSDDGGDVTEDFPFGSGQNRHTTGIFCKRHIGNLRHQPSSQPRIRTLYSRFPSSLLQEAMLHILSTVAIYFAIFPFINCVWTYFINMDDEVTVLFNFISQEPTNERGFYGHVRKMRWMTWPSFTAECVSLLIASSIKDTFFFHWERLTDDVSLTDLVTQHIKRRYRR</sequence>
<keyword evidence="2" id="KW-1133">Transmembrane helix</keyword>
<feature type="compositionally biased region" description="Polar residues" evidence="1">
    <location>
        <begin position="8"/>
        <end position="20"/>
    </location>
</feature>
<reference evidence="4" key="1">
    <citation type="journal article" date="2002" name="Science">
        <title>The draft genome of Ciona intestinalis: insights into chordate and vertebrate origins.</title>
        <authorList>
            <person name="Dehal P."/>
            <person name="Satou Y."/>
            <person name="Campbell R.K."/>
            <person name="Chapman J."/>
            <person name="Degnan B."/>
            <person name="De Tomaso A."/>
            <person name="Davidson B."/>
            <person name="Di Gregorio A."/>
            <person name="Gelpke M."/>
            <person name="Goodstein D.M."/>
            <person name="Harafuji N."/>
            <person name="Hastings K.E."/>
            <person name="Ho I."/>
            <person name="Hotta K."/>
            <person name="Huang W."/>
            <person name="Kawashima T."/>
            <person name="Lemaire P."/>
            <person name="Martinez D."/>
            <person name="Meinertzhagen I.A."/>
            <person name="Necula S."/>
            <person name="Nonaka M."/>
            <person name="Putnam N."/>
            <person name="Rash S."/>
            <person name="Saiga H."/>
            <person name="Satake M."/>
            <person name="Terry A."/>
            <person name="Yamada L."/>
            <person name="Wang H.G."/>
            <person name="Awazu S."/>
            <person name="Azumi K."/>
            <person name="Boore J."/>
            <person name="Branno M."/>
            <person name="Chin-Bow S."/>
            <person name="DeSantis R."/>
            <person name="Doyle S."/>
            <person name="Francino P."/>
            <person name="Keys D.N."/>
            <person name="Haga S."/>
            <person name="Hayashi H."/>
            <person name="Hino K."/>
            <person name="Imai K.S."/>
            <person name="Inaba K."/>
            <person name="Kano S."/>
            <person name="Kobayashi K."/>
            <person name="Kobayashi M."/>
            <person name="Lee B.I."/>
            <person name="Makabe K.W."/>
            <person name="Manohar C."/>
            <person name="Matassi G."/>
            <person name="Medina M."/>
            <person name="Mochizuki Y."/>
            <person name="Mount S."/>
            <person name="Morishita T."/>
            <person name="Miura S."/>
            <person name="Nakayama A."/>
            <person name="Nishizaka S."/>
            <person name="Nomoto H."/>
            <person name="Ohta F."/>
            <person name="Oishi K."/>
            <person name="Rigoutsos I."/>
            <person name="Sano M."/>
            <person name="Sasaki A."/>
            <person name="Sasakura Y."/>
            <person name="Shoguchi E."/>
            <person name="Shin-i T."/>
            <person name="Spagnuolo A."/>
            <person name="Stainier D."/>
            <person name="Suzuki M.M."/>
            <person name="Tassy O."/>
            <person name="Takatori N."/>
            <person name="Tokuoka M."/>
            <person name="Yagi K."/>
            <person name="Yoshizaki F."/>
            <person name="Wada S."/>
            <person name="Zhang C."/>
            <person name="Hyatt P.D."/>
            <person name="Larimer F."/>
            <person name="Detter C."/>
            <person name="Doggett N."/>
            <person name="Glavina T."/>
            <person name="Hawkins T."/>
            <person name="Richardson P."/>
            <person name="Lucas S."/>
            <person name="Kohara Y."/>
            <person name="Levine M."/>
            <person name="Satoh N."/>
            <person name="Rokhsar D.S."/>
        </authorList>
    </citation>
    <scope>NUCLEOTIDE SEQUENCE [LARGE SCALE GENOMIC DNA]</scope>
</reference>
<evidence type="ECO:0000256" key="2">
    <source>
        <dbReference type="SAM" id="Phobius"/>
    </source>
</evidence>
<keyword evidence="2" id="KW-0472">Membrane</keyword>
<keyword evidence="2" id="KW-0812">Transmembrane</keyword>
<organism evidence="3 4">
    <name type="scientific">Ciona intestinalis</name>
    <name type="common">Transparent sea squirt</name>
    <name type="synonym">Ascidia intestinalis</name>
    <dbReference type="NCBI Taxonomy" id="7719"/>
    <lineage>
        <taxon>Eukaryota</taxon>
        <taxon>Metazoa</taxon>
        <taxon>Chordata</taxon>
        <taxon>Tunicata</taxon>
        <taxon>Ascidiacea</taxon>
        <taxon>Phlebobranchia</taxon>
        <taxon>Cionidae</taxon>
        <taxon>Ciona</taxon>
    </lineage>
</organism>
<keyword evidence="4" id="KW-1185">Reference proteome</keyword>
<protein>
    <submittedName>
        <fullName evidence="3">Uncharacterized LOC104265703</fullName>
    </submittedName>
</protein>
<evidence type="ECO:0000313" key="4">
    <source>
        <dbReference type="Proteomes" id="UP000008144"/>
    </source>
</evidence>
<dbReference type="HOGENOM" id="CLU_1282835_0_0_1"/>
<dbReference type="RefSeq" id="XP_009858579.1">
    <property type="nucleotide sequence ID" value="XM_009860277.3"/>
</dbReference>
<gene>
    <name evidence="3" type="primary">LOC104265703</name>
</gene>
<reference evidence="3" key="4">
    <citation type="submission" date="2025-09" db="UniProtKB">
        <authorList>
            <consortium name="Ensembl"/>
        </authorList>
    </citation>
    <scope>IDENTIFICATION</scope>
</reference>
<name>F7B1A5_CIOIN</name>
<evidence type="ECO:0000313" key="3">
    <source>
        <dbReference type="Ensembl" id="ENSCINP00000012798.3"/>
    </source>
</evidence>
<reference evidence="3" key="2">
    <citation type="journal article" date="2008" name="Genome Biol.">
        <title>Improved genome assembly and evidence-based global gene model set for the chordate Ciona intestinalis: new insight into intron and operon populations.</title>
        <authorList>
            <person name="Satou Y."/>
            <person name="Mineta K."/>
            <person name="Ogasawara M."/>
            <person name="Sasakura Y."/>
            <person name="Shoguchi E."/>
            <person name="Ueno K."/>
            <person name="Yamada L."/>
            <person name="Matsumoto J."/>
            <person name="Wasserscheid J."/>
            <person name="Dewar K."/>
            <person name="Wiley G.B."/>
            <person name="Macmil S.L."/>
            <person name="Roe B.A."/>
            <person name="Zeller R.W."/>
            <person name="Hastings K.E."/>
            <person name="Lemaire P."/>
            <person name="Lindquist E."/>
            <person name="Endo T."/>
            <person name="Hotta K."/>
            <person name="Inaba K."/>
        </authorList>
    </citation>
    <scope>NUCLEOTIDE SEQUENCE [LARGE SCALE GENOMIC DNA]</scope>
    <source>
        <strain evidence="3">wild type</strain>
    </source>
</reference>
<feature type="transmembrane region" description="Helical" evidence="2">
    <location>
        <begin position="165"/>
        <end position="184"/>
    </location>
</feature>
<dbReference type="Proteomes" id="UP000008144">
    <property type="component" value="Chromosome 5"/>
</dbReference>
<reference evidence="3" key="3">
    <citation type="submission" date="2025-08" db="UniProtKB">
        <authorList>
            <consortium name="Ensembl"/>
        </authorList>
    </citation>
    <scope>IDENTIFICATION</scope>
</reference>
<feature type="region of interest" description="Disordered" evidence="1">
    <location>
        <begin position="1"/>
        <end position="68"/>
    </location>
</feature>
<dbReference type="GeneID" id="104265703"/>
<dbReference type="InParanoid" id="F7B1A5"/>
<feature type="compositionally biased region" description="Basic residues" evidence="1">
    <location>
        <begin position="28"/>
        <end position="40"/>
    </location>
</feature>
<dbReference type="EMBL" id="EAAA01002101">
    <property type="status" value="NOT_ANNOTATED_CDS"/>
    <property type="molecule type" value="Genomic_DNA"/>
</dbReference>
<dbReference type="AlphaFoldDB" id="F7B1A5"/>
<dbReference type="Ensembl" id="ENSCINT00000012798.3">
    <property type="protein sequence ID" value="ENSCINP00000012798.3"/>
    <property type="gene ID" value="ENSCING00000006202.3"/>
</dbReference>
<accession>A0A1W3JHE5</accession>
<dbReference type="KEGG" id="cin:104265703"/>